<dbReference type="PANTHER" id="PTHR43232:SF2">
    <property type="entry name" value="MOLYBDENUM COFACTOR BIOSYNTHESIS PROTEIN B"/>
    <property type="match status" value="1"/>
</dbReference>
<evidence type="ECO:0000259" key="2">
    <source>
        <dbReference type="SMART" id="SM00852"/>
    </source>
</evidence>
<evidence type="ECO:0000313" key="3">
    <source>
        <dbReference type="EMBL" id="EMA38330.1"/>
    </source>
</evidence>
<evidence type="ECO:0000313" key="4">
    <source>
        <dbReference type="Proteomes" id="UP000011607"/>
    </source>
</evidence>
<dbReference type="RefSeq" id="WP_006672930.1">
    <property type="nucleotide sequence ID" value="NZ_AOMA01000097.1"/>
</dbReference>
<dbReference type="OrthoDB" id="205337at2157"/>
<accession>M0M1Q0</accession>
<dbReference type="Gene3D" id="3.40.980.10">
    <property type="entry name" value="MoaB/Mog-like domain"/>
    <property type="match status" value="1"/>
</dbReference>
<dbReference type="SUPFAM" id="SSF53218">
    <property type="entry name" value="Molybdenum cofactor biosynthesis proteins"/>
    <property type="match status" value="1"/>
</dbReference>
<dbReference type="PANTHER" id="PTHR43232">
    <property type="entry name" value="MOLYBDENUM COFACTOR BIOSYNTHESIS PROTEIN B"/>
    <property type="match status" value="1"/>
</dbReference>
<dbReference type="PATRIC" id="fig|1227454.3.peg.2046"/>
<dbReference type="InterPro" id="IPR001453">
    <property type="entry name" value="MoaB/Mog_dom"/>
</dbReference>
<feature type="region of interest" description="Disordered" evidence="1">
    <location>
        <begin position="199"/>
        <end position="219"/>
    </location>
</feature>
<dbReference type="SMART" id="SM00852">
    <property type="entry name" value="MoCF_biosynth"/>
    <property type="match status" value="1"/>
</dbReference>
<dbReference type="eggNOG" id="arCOG00214">
    <property type="taxonomic scope" value="Archaea"/>
</dbReference>
<dbReference type="STRING" id="1227454.C446_10075"/>
<dbReference type="GO" id="GO:0006777">
    <property type="term" value="P:Mo-molybdopterin cofactor biosynthetic process"/>
    <property type="evidence" value="ECO:0007669"/>
    <property type="project" value="InterPro"/>
</dbReference>
<reference evidence="3 4" key="1">
    <citation type="journal article" date="2014" name="PLoS Genet.">
        <title>Phylogenetically driven sequencing of extremely halophilic archaea reveals strategies for static and dynamic osmo-response.</title>
        <authorList>
            <person name="Becker E.A."/>
            <person name="Seitzer P.M."/>
            <person name="Tritt A."/>
            <person name="Larsen D."/>
            <person name="Krusor M."/>
            <person name="Yao A.I."/>
            <person name="Wu D."/>
            <person name="Madern D."/>
            <person name="Eisen J.A."/>
            <person name="Darling A.E."/>
            <person name="Facciotti M.T."/>
        </authorList>
    </citation>
    <scope>NUCLEOTIDE SEQUENCE [LARGE SCALE GENOMIC DNA]</scope>
    <source>
        <strain evidence="3 4">JCM 10879</strain>
    </source>
</reference>
<dbReference type="Proteomes" id="UP000011607">
    <property type="component" value="Unassembled WGS sequence"/>
</dbReference>
<dbReference type="InterPro" id="IPR012245">
    <property type="entry name" value="MoaB"/>
</dbReference>
<evidence type="ECO:0000256" key="1">
    <source>
        <dbReference type="SAM" id="MobiDB-lite"/>
    </source>
</evidence>
<sequence length="219" mass="22698">MDETDGDADGAANTDGDGDGDGDTASPLQAESEREPASSPTANPDSPLGFAVVTVATSRSLDSDAAGEAVETVLEDAGHELATREHVGSDHDRVQSIVLRIIERDDVDVVVTAGATSVEPDDVVIEAVEPLLDKELAAFQELFTMLAYEEVGTRVVASRTLAGVAEGKPVFCLPGNADAACLGTESIVLPEARHLVTIANGHEDGTEGDDGVRDESEES</sequence>
<feature type="compositionally biased region" description="Basic and acidic residues" evidence="1">
    <location>
        <begin position="201"/>
        <end position="219"/>
    </location>
</feature>
<feature type="region of interest" description="Disordered" evidence="1">
    <location>
        <begin position="1"/>
        <end position="48"/>
    </location>
</feature>
<comment type="caution">
    <text evidence="3">The sequence shown here is derived from an EMBL/GenBank/DDBJ whole genome shotgun (WGS) entry which is preliminary data.</text>
</comment>
<dbReference type="EMBL" id="AOMA01000097">
    <property type="protein sequence ID" value="EMA38330.1"/>
    <property type="molecule type" value="Genomic_DNA"/>
</dbReference>
<dbReference type="Pfam" id="PF00994">
    <property type="entry name" value="MoCF_biosynth"/>
    <property type="match status" value="1"/>
</dbReference>
<dbReference type="AlphaFoldDB" id="M0M1Q0"/>
<gene>
    <name evidence="3" type="ORF">C446_10075</name>
</gene>
<dbReference type="InterPro" id="IPR036425">
    <property type="entry name" value="MoaB/Mog-like_dom_sf"/>
</dbReference>
<name>M0M1Q0_9EURY</name>
<keyword evidence="4" id="KW-1185">Reference proteome</keyword>
<dbReference type="GO" id="GO:0005829">
    <property type="term" value="C:cytosol"/>
    <property type="evidence" value="ECO:0007669"/>
    <property type="project" value="TreeGrafter"/>
</dbReference>
<feature type="domain" description="MoaB/Mog" evidence="2">
    <location>
        <begin position="51"/>
        <end position="195"/>
    </location>
</feature>
<protein>
    <submittedName>
        <fullName evidence="3">Molybdenum cofactor synthesis domain-containing protein</fullName>
    </submittedName>
</protein>
<dbReference type="NCBIfam" id="TIGR00177">
    <property type="entry name" value="molyb_syn"/>
    <property type="match status" value="1"/>
</dbReference>
<organism evidence="3 4">
    <name type="scientific">Halobiforma nitratireducens JCM 10879</name>
    <dbReference type="NCBI Taxonomy" id="1227454"/>
    <lineage>
        <taxon>Archaea</taxon>
        <taxon>Methanobacteriati</taxon>
        <taxon>Methanobacteriota</taxon>
        <taxon>Stenosarchaea group</taxon>
        <taxon>Halobacteria</taxon>
        <taxon>Halobacteriales</taxon>
        <taxon>Natrialbaceae</taxon>
        <taxon>Halobiforma</taxon>
    </lineage>
</organism>
<proteinExistence type="predicted"/>